<dbReference type="KEGG" id="ctp:CTRG_05017"/>
<evidence type="ECO:0000313" key="5">
    <source>
        <dbReference type="Proteomes" id="UP000002037"/>
    </source>
</evidence>
<dbReference type="RefSeq" id="XP_002550719.1">
    <property type="nucleotide sequence ID" value="XM_002550673.1"/>
</dbReference>
<name>C5MG24_CANTT</name>
<dbReference type="SUPFAM" id="SSF51735">
    <property type="entry name" value="NAD(P)-binding Rossmann-fold domains"/>
    <property type="match status" value="1"/>
</dbReference>
<organism evidence="4 5">
    <name type="scientific">Candida tropicalis (strain ATCC MYA-3404 / T1)</name>
    <name type="common">Yeast</name>
    <dbReference type="NCBI Taxonomy" id="294747"/>
    <lineage>
        <taxon>Eukaryota</taxon>
        <taxon>Fungi</taxon>
        <taxon>Dikarya</taxon>
        <taxon>Ascomycota</taxon>
        <taxon>Saccharomycotina</taxon>
        <taxon>Pichiomycetes</taxon>
        <taxon>Debaryomycetaceae</taxon>
        <taxon>Candida/Lodderomyces clade</taxon>
        <taxon>Candida</taxon>
    </lineage>
</organism>
<dbReference type="PANTHER" id="PTHR10366">
    <property type="entry name" value="NAD DEPENDENT EPIMERASE/DEHYDRATASE"/>
    <property type="match status" value="1"/>
</dbReference>
<dbReference type="FunFam" id="3.40.50.720:FF:000191">
    <property type="entry name" value="Methylglyoxal reductase (NADPH-dependent)"/>
    <property type="match status" value="1"/>
</dbReference>
<dbReference type="STRING" id="294747.C5MG24"/>
<dbReference type="Proteomes" id="UP000002037">
    <property type="component" value="Unassembled WGS sequence"/>
</dbReference>
<evidence type="ECO:0000313" key="4">
    <source>
        <dbReference type="EMBL" id="EER31287.1"/>
    </source>
</evidence>
<dbReference type="PANTHER" id="PTHR10366:SF564">
    <property type="entry name" value="STEROL-4-ALPHA-CARBOXYLATE 3-DEHYDROGENASE, DECARBOXYLATING"/>
    <property type="match status" value="1"/>
</dbReference>
<dbReference type="EMBL" id="GG692401">
    <property type="protein sequence ID" value="EER31287.1"/>
    <property type="molecule type" value="Genomic_DNA"/>
</dbReference>
<protein>
    <recommendedName>
        <fullName evidence="3">NAD-dependent epimerase/dehydratase domain-containing protein</fullName>
    </recommendedName>
</protein>
<keyword evidence="5" id="KW-1185">Reference proteome</keyword>
<dbReference type="GeneID" id="8299091"/>
<evidence type="ECO:0000256" key="2">
    <source>
        <dbReference type="ARBA" id="ARBA00023445"/>
    </source>
</evidence>
<gene>
    <name evidence="4" type="ORF">CTRG_05017</name>
</gene>
<keyword evidence="1" id="KW-0560">Oxidoreductase</keyword>
<dbReference type="InterPro" id="IPR001509">
    <property type="entry name" value="Epimerase_deHydtase"/>
</dbReference>
<reference evidence="4 5" key="1">
    <citation type="journal article" date="2009" name="Nature">
        <title>Evolution of pathogenicity and sexual reproduction in eight Candida genomes.</title>
        <authorList>
            <person name="Butler G."/>
            <person name="Rasmussen M.D."/>
            <person name="Lin M.F."/>
            <person name="Santos M.A."/>
            <person name="Sakthikumar S."/>
            <person name="Munro C.A."/>
            <person name="Rheinbay E."/>
            <person name="Grabherr M."/>
            <person name="Forche A."/>
            <person name="Reedy J.L."/>
            <person name="Agrafioti I."/>
            <person name="Arnaud M.B."/>
            <person name="Bates S."/>
            <person name="Brown A.J."/>
            <person name="Brunke S."/>
            <person name="Costanzo M.C."/>
            <person name="Fitzpatrick D.A."/>
            <person name="de Groot P.W."/>
            <person name="Harris D."/>
            <person name="Hoyer L.L."/>
            <person name="Hube B."/>
            <person name="Klis F.M."/>
            <person name="Kodira C."/>
            <person name="Lennard N."/>
            <person name="Logue M.E."/>
            <person name="Martin R."/>
            <person name="Neiman A.M."/>
            <person name="Nikolaou E."/>
            <person name="Quail M.A."/>
            <person name="Quinn J."/>
            <person name="Santos M.C."/>
            <person name="Schmitzberger F.F."/>
            <person name="Sherlock G."/>
            <person name="Shah P."/>
            <person name="Silverstein K.A."/>
            <person name="Skrzypek M.S."/>
            <person name="Soll D."/>
            <person name="Staggs R."/>
            <person name="Stansfield I."/>
            <person name="Stumpf M.P."/>
            <person name="Sudbery P.E."/>
            <person name="Srikantha T."/>
            <person name="Zeng Q."/>
            <person name="Berman J."/>
            <person name="Berriman M."/>
            <person name="Heitman J."/>
            <person name="Gow N.A."/>
            <person name="Lorenz M.C."/>
            <person name="Birren B.W."/>
            <person name="Kellis M."/>
            <person name="Cuomo C.A."/>
        </authorList>
    </citation>
    <scope>NUCLEOTIDE SEQUENCE [LARGE SCALE GENOMIC DNA]</scope>
    <source>
        <strain evidence="5">ATCC MYA-3404 / T1</strain>
    </source>
</reference>
<comment type="similarity">
    <text evidence="2">Belongs to the NAD(P)-dependent epimerase/dehydratase family. Dihydroflavonol-4-reductase subfamily.</text>
</comment>
<feature type="domain" description="NAD-dependent epimerase/dehydratase" evidence="3">
    <location>
        <begin position="9"/>
        <end position="259"/>
    </location>
</feature>
<dbReference type="eggNOG" id="KOG1502">
    <property type="taxonomic scope" value="Eukaryota"/>
</dbReference>
<dbReference type="AlphaFoldDB" id="C5MG24"/>
<proteinExistence type="inferred from homology"/>
<dbReference type="Pfam" id="PF01370">
    <property type="entry name" value="Epimerase"/>
    <property type="match status" value="1"/>
</dbReference>
<dbReference type="InterPro" id="IPR050425">
    <property type="entry name" value="NAD(P)_dehydrat-like"/>
</dbReference>
<dbReference type="GO" id="GO:0016616">
    <property type="term" value="F:oxidoreductase activity, acting on the CH-OH group of donors, NAD or NADP as acceptor"/>
    <property type="evidence" value="ECO:0007669"/>
    <property type="project" value="TreeGrafter"/>
</dbReference>
<accession>C5MG24</accession>
<evidence type="ECO:0000256" key="1">
    <source>
        <dbReference type="ARBA" id="ARBA00023002"/>
    </source>
</evidence>
<dbReference type="InterPro" id="IPR036291">
    <property type="entry name" value="NAD(P)-bd_dom_sf"/>
</dbReference>
<dbReference type="Gene3D" id="3.40.50.720">
    <property type="entry name" value="NAD(P)-binding Rossmann-like Domain"/>
    <property type="match status" value="1"/>
</dbReference>
<dbReference type="HOGENOM" id="CLU_007383_9_2_1"/>
<dbReference type="VEuPathDB" id="FungiDB:CTRG_05017"/>
<dbReference type="OrthoDB" id="2735536at2759"/>
<sequence>MSYQHRTSVFVSGASGYIAQHIIKQLIEKGYNVVGSVISEAKGQALTRLIGPLHFTYEVVPDITAKAAFAEALQRHQEVRYFIHTATPYQFNPDGGNNEEMLQKAVDATHNTLQSIQYHGTQVRKVVVTSSIVSVAGFGSLFDPNKTYTENDWNPITWEESLDPGKIYYGSKKFAELAAWNYKKENYTFYKLTVINPVYVFGPQAYEFTDTANMATTAEKINSIANLSKDDPIPELWGDYVDVRDVAKAHVLALENDETSNKRLLLVAGGFSSDKIAHIINEKFPNCKVPDGDLKRDEENMKRIHKIDDSSTKDVLGIDYIPLEQSITDSVKQIYAGV</sequence>
<evidence type="ECO:0000259" key="3">
    <source>
        <dbReference type="Pfam" id="PF01370"/>
    </source>
</evidence>